<keyword evidence="4" id="KW-0687">Ribonucleoprotein</keyword>
<evidence type="ECO:0000259" key="3">
    <source>
        <dbReference type="PROSITE" id="PS51186"/>
    </source>
</evidence>
<accession>A0ABT1IL13</accession>
<dbReference type="RefSeq" id="WP_253890542.1">
    <property type="nucleotide sequence ID" value="NZ_BAAAVB010000003.1"/>
</dbReference>
<gene>
    <name evidence="4" type="ORF">LV75_005869</name>
</gene>
<name>A0ABT1IL13_9PSEU</name>
<keyword evidence="2" id="KW-0012">Acyltransferase</keyword>
<keyword evidence="1" id="KW-0808">Transferase</keyword>
<sequence>MAIRRASPADWSAIRATRLAALTEAPYAFASNLARETPYDDDHWRDWPRRHAIFLAFTDDEEPVAIAAGIPGDQVEMISVWIAPAARATALATEMVETVVAWAKAEGATAVNAWVVGNNPRARRFYDRLGFTPNGREMPYPNDPSITEYHLTRPV</sequence>
<dbReference type="Proteomes" id="UP001205185">
    <property type="component" value="Unassembled WGS sequence"/>
</dbReference>
<dbReference type="PROSITE" id="PS51186">
    <property type="entry name" value="GNAT"/>
    <property type="match status" value="1"/>
</dbReference>
<protein>
    <submittedName>
        <fullName evidence="4">Ribosomal protein S18 acetylase RimI</fullName>
    </submittedName>
</protein>
<dbReference type="Gene3D" id="3.40.630.30">
    <property type="match status" value="1"/>
</dbReference>
<feature type="domain" description="N-acetyltransferase" evidence="3">
    <location>
        <begin position="1"/>
        <end position="155"/>
    </location>
</feature>
<dbReference type="PANTHER" id="PTHR43877">
    <property type="entry name" value="AMINOALKYLPHOSPHONATE N-ACETYLTRANSFERASE-RELATED-RELATED"/>
    <property type="match status" value="1"/>
</dbReference>
<reference evidence="4 5" key="1">
    <citation type="submission" date="2022-06" db="EMBL/GenBank/DDBJ databases">
        <title>Genomic Encyclopedia of Archaeal and Bacterial Type Strains, Phase II (KMG-II): from individual species to whole genera.</title>
        <authorList>
            <person name="Goeker M."/>
        </authorList>
    </citation>
    <scope>NUCLEOTIDE SEQUENCE [LARGE SCALE GENOMIC DNA]</scope>
    <source>
        <strain evidence="4 5">DSM 44255</strain>
    </source>
</reference>
<dbReference type="InterPro" id="IPR050832">
    <property type="entry name" value="Bact_Acetyltransf"/>
</dbReference>
<dbReference type="InterPro" id="IPR016181">
    <property type="entry name" value="Acyl_CoA_acyltransferase"/>
</dbReference>
<dbReference type="PANTHER" id="PTHR43877:SF1">
    <property type="entry name" value="ACETYLTRANSFERASE"/>
    <property type="match status" value="1"/>
</dbReference>
<evidence type="ECO:0000256" key="1">
    <source>
        <dbReference type="ARBA" id="ARBA00022679"/>
    </source>
</evidence>
<proteinExistence type="predicted"/>
<dbReference type="SUPFAM" id="SSF55729">
    <property type="entry name" value="Acyl-CoA N-acyltransferases (Nat)"/>
    <property type="match status" value="1"/>
</dbReference>
<keyword evidence="5" id="KW-1185">Reference proteome</keyword>
<dbReference type="Pfam" id="PF00583">
    <property type="entry name" value="Acetyltransf_1"/>
    <property type="match status" value="1"/>
</dbReference>
<keyword evidence="4" id="KW-0689">Ribosomal protein</keyword>
<evidence type="ECO:0000256" key="2">
    <source>
        <dbReference type="ARBA" id="ARBA00023315"/>
    </source>
</evidence>
<evidence type="ECO:0000313" key="4">
    <source>
        <dbReference type="EMBL" id="MCP2273340.1"/>
    </source>
</evidence>
<evidence type="ECO:0000313" key="5">
    <source>
        <dbReference type="Proteomes" id="UP001205185"/>
    </source>
</evidence>
<dbReference type="InterPro" id="IPR000182">
    <property type="entry name" value="GNAT_dom"/>
</dbReference>
<comment type="caution">
    <text evidence="4">The sequence shown here is derived from an EMBL/GenBank/DDBJ whole genome shotgun (WGS) entry which is preliminary data.</text>
</comment>
<dbReference type="GO" id="GO:0005840">
    <property type="term" value="C:ribosome"/>
    <property type="evidence" value="ECO:0007669"/>
    <property type="project" value="UniProtKB-KW"/>
</dbReference>
<dbReference type="EMBL" id="JAMTCO010000016">
    <property type="protein sequence ID" value="MCP2273340.1"/>
    <property type="molecule type" value="Genomic_DNA"/>
</dbReference>
<organism evidence="4 5">
    <name type="scientific">Actinokineospora diospyrosa</name>
    <dbReference type="NCBI Taxonomy" id="103728"/>
    <lineage>
        <taxon>Bacteria</taxon>
        <taxon>Bacillati</taxon>
        <taxon>Actinomycetota</taxon>
        <taxon>Actinomycetes</taxon>
        <taxon>Pseudonocardiales</taxon>
        <taxon>Pseudonocardiaceae</taxon>
        <taxon>Actinokineospora</taxon>
    </lineage>
</organism>